<keyword evidence="3" id="KW-1185">Reference proteome</keyword>
<evidence type="ECO:0000256" key="1">
    <source>
        <dbReference type="SAM" id="MobiDB-lite"/>
    </source>
</evidence>
<feature type="compositionally biased region" description="Low complexity" evidence="1">
    <location>
        <begin position="117"/>
        <end position="134"/>
    </location>
</feature>
<name>A0A433UA05_ELYCH</name>
<dbReference type="EMBL" id="RQTK01000028">
    <property type="protein sequence ID" value="RUS90641.1"/>
    <property type="molecule type" value="Genomic_DNA"/>
</dbReference>
<reference evidence="2 3" key="1">
    <citation type="submission" date="2019-01" db="EMBL/GenBank/DDBJ databases">
        <title>A draft genome assembly of the solar-powered sea slug Elysia chlorotica.</title>
        <authorList>
            <person name="Cai H."/>
            <person name="Li Q."/>
            <person name="Fang X."/>
            <person name="Li J."/>
            <person name="Curtis N.E."/>
            <person name="Altenburger A."/>
            <person name="Shibata T."/>
            <person name="Feng M."/>
            <person name="Maeda T."/>
            <person name="Schwartz J.A."/>
            <person name="Shigenobu S."/>
            <person name="Lundholm N."/>
            <person name="Nishiyama T."/>
            <person name="Yang H."/>
            <person name="Hasebe M."/>
            <person name="Li S."/>
            <person name="Pierce S.K."/>
            <person name="Wang J."/>
        </authorList>
    </citation>
    <scope>NUCLEOTIDE SEQUENCE [LARGE SCALE GENOMIC DNA]</scope>
    <source>
        <strain evidence="2">EC2010</strain>
        <tissue evidence="2">Whole organism of an adult</tissue>
    </source>
</reference>
<sequence length="235" mass="25753">MSDHEALYQEVPLVSSESRVKLCNLADDVLTMQRLCGGHSEAVAEADERGDDDALCRHLYNGFTCVARKVPHCFLTYFQVMGHYIESPHHCNLTATQILELQNLVSGYPKPARVEDSLTPSAPSASPSITSTNSREVAGGSTSRVTIKPQTETETETEAETETGIDGGGLGDGLLFLEVDNNTTSMFEENREYNTTDERHGNSDRNGGGFPLTWSLWFTISMTSVAIYLPRRVGS</sequence>
<dbReference type="Proteomes" id="UP000271974">
    <property type="component" value="Unassembled WGS sequence"/>
</dbReference>
<dbReference type="OrthoDB" id="6156896at2759"/>
<feature type="compositionally biased region" description="Polar residues" evidence="1">
    <location>
        <begin position="140"/>
        <end position="150"/>
    </location>
</feature>
<evidence type="ECO:0000313" key="3">
    <source>
        <dbReference type="Proteomes" id="UP000271974"/>
    </source>
</evidence>
<comment type="caution">
    <text evidence="2">The sequence shown here is derived from an EMBL/GenBank/DDBJ whole genome shotgun (WGS) entry which is preliminary data.</text>
</comment>
<gene>
    <name evidence="2" type="ORF">EGW08_001638</name>
</gene>
<protein>
    <submittedName>
        <fullName evidence="2">Uncharacterized protein</fullName>
    </submittedName>
</protein>
<proteinExistence type="predicted"/>
<dbReference type="AlphaFoldDB" id="A0A433UA05"/>
<organism evidence="2 3">
    <name type="scientific">Elysia chlorotica</name>
    <name type="common">Eastern emerald elysia</name>
    <name type="synonym">Sea slug</name>
    <dbReference type="NCBI Taxonomy" id="188477"/>
    <lineage>
        <taxon>Eukaryota</taxon>
        <taxon>Metazoa</taxon>
        <taxon>Spiralia</taxon>
        <taxon>Lophotrochozoa</taxon>
        <taxon>Mollusca</taxon>
        <taxon>Gastropoda</taxon>
        <taxon>Heterobranchia</taxon>
        <taxon>Euthyneura</taxon>
        <taxon>Panpulmonata</taxon>
        <taxon>Sacoglossa</taxon>
        <taxon>Placobranchoidea</taxon>
        <taxon>Plakobranchidae</taxon>
        <taxon>Elysia</taxon>
    </lineage>
</organism>
<feature type="compositionally biased region" description="Acidic residues" evidence="1">
    <location>
        <begin position="153"/>
        <end position="163"/>
    </location>
</feature>
<feature type="region of interest" description="Disordered" evidence="1">
    <location>
        <begin position="111"/>
        <end position="167"/>
    </location>
</feature>
<accession>A0A433UA05</accession>
<evidence type="ECO:0000313" key="2">
    <source>
        <dbReference type="EMBL" id="RUS90641.1"/>
    </source>
</evidence>